<evidence type="ECO:0000313" key="4">
    <source>
        <dbReference type="EMBL" id="MBQ0923490.1"/>
    </source>
</evidence>
<dbReference type="RefSeq" id="WP_210968936.1">
    <property type="nucleotide sequence ID" value="NZ_JAGPXE010000002.1"/>
</dbReference>
<keyword evidence="5" id="KW-1185">Reference proteome</keyword>
<evidence type="ECO:0000259" key="3">
    <source>
        <dbReference type="Pfam" id="PF03061"/>
    </source>
</evidence>
<reference evidence="4 5" key="1">
    <citation type="submission" date="2021-04" db="EMBL/GenBank/DDBJ databases">
        <title>Whole-genome sequencing of Saccharopolyspora endophytica KCTC 19397.</title>
        <authorList>
            <person name="Ay H."/>
            <person name="Saygin H."/>
            <person name="Sahin N."/>
        </authorList>
    </citation>
    <scope>NUCLEOTIDE SEQUENCE [LARGE SCALE GENOMIC DNA]</scope>
    <source>
        <strain evidence="4 5">KCTC 19397</strain>
    </source>
</reference>
<evidence type="ECO:0000256" key="1">
    <source>
        <dbReference type="ARBA" id="ARBA00008324"/>
    </source>
</evidence>
<organism evidence="4 5">
    <name type="scientific">Saccharopolyspora endophytica</name>
    <dbReference type="NCBI Taxonomy" id="543886"/>
    <lineage>
        <taxon>Bacteria</taxon>
        <taxon>Bacillati</taxon>
        <taxon>Actinomycetota</taxon>
        <taxon>Actinomycetes</taxon>
        <taxon>Pseudonocardiales</taxon>
        <taxon>Pseudonocardiaceae</taxon>
        <taxon>Saccharopolyspora</taxon>
    </lineage>
</organism>
<dbReference type="InterPro" id="IPR039298">
    <property type="entry name" value="ACOT13"/>
</dbReference>
<dbReference type="PANTHER" id="PTHR21660:SF1">
    <property type="entry name" value="ACYL-COENZYME A THIOESTERASE 13"/>
    <property type="match status" value="1"/>
</dbReference>
<evidence type="ECO:0000313" key="5">
    <source>
        <dbReference type="Proteomes" id="UP000674084"/>
    </source>
</evidence>
<name>A0ABS5DB78_9PSEU</name>
<accession>A0ABS5DB78</accession>
<dbReference type="NCBIfam" id="TIGR00369">
    <property type="entry name" value="unchar_dom_1"/>
    <property type="match status" value="1"/>
</dbReference>
<protein>
    <submittedName>
        <fullName evidence="4">Hotdog fold thioesterase</fullName>
    </submittedName>
</protein>
<dbReference type="InterPro" id="IPR003736">
    <property type="entry name" value="PAAI_dom"/>
</dbReference>
<comment type="caution">
    <text evidence="4">The sequence shown here is derived from an EMBL/GenBank/DDBJ whole genome shotgun (WGS) entry which is preliminary data.</text>
</comment>
<gene>
    <name evidence="4" type="ORF">KBO27_06020</name>
</gene>
<proteinExistence type="inferred from homology"/>
<sequence>MKFPVIMGPPEAAFEVRDVTVDRRGTTARAKMVIRSWMCDGRGKLRPGNLGVLVDNVLGYSIIAGAPQGHWAVTTEMSVDVTGSLPTDGCVLHGEAELIGRNATDGYAEALVIDSAGQVVARARQWGHFIPGLPQVGPCTPAGSGFGPHPRHRPPVLLERELTDTDRGLVATLDVESGVANPNGNLHGGVAMAWSDAAAAAALQRNGAAFATTSAHVAYVRPTPAGASLQMIATVSHLGRSLGLVHIVFSLPGGKQCMFATVSAHGI</sequence>
<feature type="domain" description="Thioesterase" evidence="3">
    <location>
        <begin position="183"/>
        <end position="256"/>
    </location>
</feature>
<dbReference type="PANTHER" id="PTHR21660">
    <property type="entry name" value="THIOESTERASE SUPERFAMILY MEMBER-RELATED"/>
    <property type="match status" value="1"/>
</dbReference>
<dbReference type="Pfam" id="PF03061">
    <property type="entry name" value="4HBT"/>
    <property type="match status" value="1"/>
</dbReference>
<dbReference type="EMBL" id="JAGPXE010000002">
    <property type="protein sequence ID" value="MBQ0923490.1"/>
    <property type="molecule type" value="Genomic_DNA"/>
</dbReference>
<comment type="similarity">
    <text evidence="1">Belongs to the thioesterase PaaI family.</text>
</comment>
<keyword evidence="2" id="KW-0378">Hydrolase</keyword>
<evidence type="ECO:0000256" key="2">
    <source>
        <dbReference type="ARBA" id="ARBA00022801"/>
    </source>
</evidence>
<dbReference type="Proteomes" id="UP000674084">
    <property type="component" value="Unassembled WGS sequence"/>
</dbReference>
<dbReference type="InterPro" id="IPR006683">
    <property type="entry name" value="Thioestr_dom"/>
</dbReference>
<dbReference type="Gene3D" id="3.10.129.10">
    <property type="entry name" value="Hotdog Thioesterase"/>
    <property type="match status" value="2"/>
</dbReference>
<dbReference type="InterPro" id="IPR029069">
    <property type="entry name" value="HotDog_dom_sf"/>
</dbReference>
<dbReference type="SUPFAM" id="SSF54637">
    <property type="entry name" value="Thioesterase/thiol ester dehydrase-isomerase"/>
    <property type="match status" value="2"/>
</dbReference>